<dbReference type="EMBL" id="JASHIF010000028">
    <property type="protein sequence ID" value="MDI9862374.1"/>
    <property type="molecule type" value="Genomic_DNA"/>
</dbReference>
<sequence>MNLPKWLLVAGIPIIVNVCFAQYKTLYFPFDQGSILSLSLIFINLVLFYFLSKYLRTPEGKDSPLSVEYIYAGLVMNIGIWIADVSTVFVTICLIIIVMRLYFLQTRNA</sequence>
<keyword evidence="1" id="KW-0812">Transmembrane</keyword>
<organism evidence="2 3">
    <name type="scientific">Flectobacillus roseus</name>
    <dbReference type="NCBI Taxonomy" id="502259"/>
    <lineage>
        <taxon>Bacteria</taxon>
        <taxon>Pseudomonadati</taxon>
        <taxon>Bacteroidota</taxon>
        <taxon>Cytophagia</taxon>
        <taxon>Cytophagales</taxon>
        <taxon>Flectobacillaceae</taxon>
        <taxon>Flectobacillus</taxon>
    </lineage>
</organism>
<reference evidence="2 3" key="1">
    <citation type="submission" date="2023-05" db="EMBL/GenBank/DDBJ databases">
        <title>Novel species of genus Flectobacillus isolated from stream in China.</title>
        <authorList>
            <person name="Lu H."/>
        </authorList>
    </citation>
    <scope>NUCLEOTIDE SEQUENCE [LARGE SCALE GENOMIC DNA]</scope>
    <source>
        <strain evidence="2 3">KCTC 42575</strain>
    </source>
</reference>
<protein>
    <submittedName>
        <fullName evidence="2">Uncharacterized protein</fullName>
    </submittedName>
</protein>
<dbReference type="RefSeq" id="WP_283346640.1">
    <property type="nucleotide sequence ID" value="NZ_JASHIF010000028.1"/>
</dbReference>
<feature type="transmembrane region" description="Helical" evidence="1">
    <location>
        <begin position="6"/>
        <end position="23"/>
    </location>
</feature>
<feature type="transmembrane region" description="Helical" evidence="1">
    <location>
        <begin position="35"/>
        <end position="51"/>
    </location>
</feature>
<name>A0ABT6YG16_9BACT</name>
<proteinExistence type="predicted"/>
<evidence type="ECO:0000313" key="3">
    <source>
        <dbReference type="Proteomes" id="UP001236507"/>
    </source>
</evidence>
<accession>A0ABT6YG16</accession>
<feature type="transmembrane region" description="Helical" evidence="1">
    <location>
        <begin position="71"/>
        <end position="103"/>
    </location>
</feature>
<keyword evidence="1" id="KW-0472">Membrane</keyword>
<comment type="caution">
    <text evidence="2">The sequence shown here is derived from an EMBL/GenBank/DDBJ whole genome shotgun (WGS) entry which is preliminary data.</text>
</comment>
<evidence type="ECO:0000256" key="1">
    <source>
        <dbReference type="SAM" id="Phobius"/>
    </source>
</evidence>
<keyword evidence="1" id="KW-1133">Transmembrane helix</keyword>
<evidence type="ECO:0000313" key="2">
    <source>
        <dbReference type="EMBL" id="MDI9862374.1"/>
    </source>
</evidence>
<keyword evidence="3" id="KW-1185">Reference proteome</keyword>
<dbReference type="Proteomes" id="UP001236507">
    <property type="component" value="Unassembled WGS sequence"/>
</dbReference>
<gene>
    <name evidence="2" type="ORF">QM524_24335</name>
</gene>